<dbReference type="AlphaFoldDB" id="A0A5N1J0N6"/>
<name>A0A5N1J0N6_9BACT</name>
<comment type="caution">
    <text evidence="1">The sequence shown here is derived from an EMBL/GenBank/DDBJ whole genome shotgun (WGS) entry which is preliminary data.</text>
</comment>
<evidence type="ECO:0000313" key="2">
    <source>
        <dbReference type="Proteomes" id="UP000326570"/>
    </source>
</evidence>
<dbReference type="Proteomes" id="UP000326570">
    <property type="component" value="Unassembled WGS sequence"/>
</dbReference>
<organism evidence="1 2">
    <name type="scientific">Adhaeribacter soli</name>
    <dbReference type="NCBI Taxonomy" id="2607655"/>
    <lineage>
        <taxon>Bacteria</taxon>
        <taxon>Pseudomonadati</taxon>
        <taxon>Bacteroidota</taxon>
        <taxon>Cytophagia</taxon>
        <taxon>Cytophagales</taxon>
        <taxon>Hymenobacteraceae</taxon>
        <taxon>Adhaeribacter</taxon>
    </lineage>
</organism>
<keyword evidence="2" id="KW-1185">Reference proteome</keyword>
<sequence>MIKRLTANQVKAIELSLPGFKNILEGGEENFKKLAVSVFDHWLTEEECVQIYNTDEKEIKSRREKFKQVISDLFVETETFIWRYKKRNRIFVYPPNSLNHLQLKCDIDQQTGLSGQRYSILLPEFSAIYSEEWDWTNLIWYKDENKIKPFLEIIQRASLHILK</sequence>
<protein>
    <submittedName>
        <fullName evidence="1">Uncharacterized protein</fullName>
    </submittedName>
</protein>
<gene>
    <name evidence="1" type="ORF">F0P94_07925</name>
</gene>
<reference evidence="1 2" key="1">
    <citation type="submission" date="2019-09" db="EMBL/GenBank/DDBJ databases">
        <title>Genome sequence of Adhaeribacter sp. M2.</title>
        <authorList>
            <person name="Srinivasan S."/>
        </authorList>
    </citation>
    <scope>NUCLEOTIDE SEQUENCE [LARGE SCALE GENOMIC DNA]</scope>
    <source>
        <strain evidence="1 2">M2</strain>
    </source>
</reference>
<accession>A0A5N1J0N6</accession>
<dbReference type="RefSeq" id="WP_150903337.1">
    <property type="nucleotide sequence ID" value="NZ_VTWT01000003.1"/>
</dbReference>
<dbReference type="EMBL" id="VTWT01000003">
    <property type="protein sequence ID" value="KAA9340265.1"/>
    <property type="molecule type" value="Genomic_DNA"/>
</dbReference>
<proteinExistence type="predicted"/>
<evidence type="ECO:0000313" key="1">
    <source>
        <dbReference type="EMBL" id="KAA9340265.1"/>
    </source>
</evidence>